<reference evidence="2 3" key="1">
    <citation type="journal article" date="2019" name="Commun. Biol.">
        <title>The bagworm genome reveals a unique fibroin gene that provides high tensile strength.</title>
        <authorList>
            <person name="Kono N."/>
            <person name="Nakamura H."/>
            <person name="Ohtoshi R."/>
            <person name="Tomita M."/>
            <person name="Numata K."/>
            <person name="Arakawa K."/>
        </authorList>
    </citation>
    <scope>NUCLEOTIDE SEQUENCE [LARGE SCALE GENOMIC DNA]</scope>
</reference>
<keyword evidence="3" id="KW-1185">Reference proteome</keyword>
<dbReference type="Proteomes" id="UP000299102">
    <property type="component" value="Unassembled WGS sequence"/>
</dbReference>
<evidence type="ECO:0000313" key="2">
    <source>
        <dbReference type="EMBL" id="GBP45242.1"/>
    </source>
</evidence>
<comment type="caution">
    <text evidence="2">The sequence shown here is derived from an EMBL/GenBank/DDBJ whole genome shotgun (WGS) entry which is preliminary data.</text>
</comment>
<proteinExistence type="predicted"/>
<gene>
    <name evidence="2" type="ORF">EVAR_28990_1</name>
</gene>
<sequence>MRRRSAFRIVRTRRRRREPSRCNSSLRDCWPSAAPPGRRSTAVGHVGKSIIRRQNSPQPIIPIPFPNPLPALTPTPVSLVTQIPFPISLPSVT</sequence>
<feature type="region of interest" description="Disordered" evidence="1">
    <location>
        <begin position="14"/>
        <end position="43"/>
    </location>
</feature>
<organism evidence="2 3">
    <name type="scientific">Eumeta variegata</name>
    <name type="common">Bagworm moth</name>
    <name type="synonym">Eumeta japonica</name>
    <dbReference type="NCBI Taxonomy" id="151549"/>
    <lineage>
        <taxon>Eukaryota</taxon>
        <taxon>Metazoa</taxon>
        <taxon>Ecdysozoa</taxon>
        <taxon>Arthropoda</taxon>
        <taxon>Hexapoda</taxon>
        <taxon>Insecta</taxon>
        <taxon>Pterygota</taxon>
        <taxon>Neoptera</taxon>
        <taxon>Endopterygota</taxon>
        <taxon>Lepidoptera</taxon>
        <taxon>Glossata</taxon>
        <taxon>Ditrysia</taxon>
        <taxon>Tineoidea</taxon>
        <taxon>Psychidae</taxon>
        <taxon>Oiketicinae</taxon>
        <taxon>Eumeta</taxon>
    </lineage>
</organism>
<dbReference type="EMBL" id="BGZK01000467">
    <property type="protein sequence ID" value="GBP45242.1"/>
    <property type="molecule type" value="Genomic_DNA"/>
</dbReference>
<protein>
    <submittedName>
        <fullName evidence="2">Uncharacterized protein</fullName>
    </submittedName>
</protein>
<evidence type="ECO:0000256" key="1">
    <source>
        <dbReference type="SAM" id="MobiDB-lite"/>
    </source>
</evidence>
<name>A0A4C1W3X2_EUMVA</name>
<dbReference type="AlphaFoldDB" id="A0A4C1W3X2"/>
<evidence type="ECO:0000313" key="3">
    <source>
        <dbReference type="Proteomes" id="UP000299102"/>
    </source>
</evidence>
<accession>A0A4C1W3X2</accession>